<protein>
    <submittedName>
        <fullName evidence="2">Uncharacterized protein</fullName>
    </submittedName>
</protein>
<name>A0A1I3P6H4_9BACL</name>
<keyword evidence="3" id="KW-1185">Reference proteome</keyword>
<evidence type="ECO:0000313" key="3">
    <source>
        <dbReference type="Proteomes" id="UP000199545"/>
    </source>
</evidence>
<evidence type="ECO:0000313" key="2">
    <source>
        <dbReference type="EMBL" id="SFJ17009.1"/>
    </source>
</evidence>
<feature type="transmembrane region" description="Helical" evidence="1">
    <location>
        <begin position="39"/>
        <end position="56"/>
    </location>
</feature>
<keyword evidence="1" id="KW-1133">Transmembrane helix</keyword>
<reference evidence="2 3" key="1">
    <citation type="submission" date="2016-10" db="EMBL/GenBank/DDBJ databases">
        <authorList>
            <person name="de Groot N.N."/>
        </authorList>
    </citation>
    <scope>NUCLEOTIDE SEQUENCE [LARGE SCALE GENOMIC DNA]</scope>
    <source>
        <strain evidence="2 3">DSM 44778</strain>
    </source>
</reference>
<keyword evidence="1" id="KW-0472">Membrane</keyword>
<keyword evidence="1" id="KW-0812">Transmembrane</keyword>
<organism evidence="2 3">
    <name type="scientific">Thermoflavimicrobium dichotomicum</name>
    <dbReference type="NCBI Taxonomy" id="46223"/>
    <lineage>
        <taxon>Bacteria</taxon>
        <taxon>Bacillati</taxon>
        <taxon>Bacillota</taxon>
        <taxon>Bacilli</taxon>
        <taxon>Bacillales</taxon>
        <taxon>Thermoactinomycetaceae</taxon>
        <taxon>Thermoflavimicrobium</taxon>
    </lineage>
</organism>
<dbReference type="Proteomes" id="UP000199545">
    <property type="component" value="Unassembled WGS sequence"/>
</dbReference>
<accession>A0A1I3P6H4</accession>
<dbReference type="AlphaFoldDB" id="A0A1I3P6H4"/>
<gene>
    <name evidence="2" type="ORF">SAMN05421852_105106</name>
</gene>
<proteinExistence type="predicted"/>
<evidence type="ECO:0000256" key="1">
    <source>
        <dbReference type="SAM" id="Phobius"/>
    </source>
</evidence>
<sequence length="68" mass="8254">MEANQIQYELRALMNRTMDHGIFVTAESEDVTLTDKTEFIFNYMQYFILLVLFSLIRRVNKFYLYQCL</sequence>
<dbReference type="EMBL" id="FORR01000005">
    <property type="protein sequence ID" value="SFJ17009.1"/>
    <property type="molecule type" value="Genomic_DNA"/>
</dbReference>